<accession>A0A8T0PK91</accession>
<gene>
    <name evidence="2" type="ORF">PVAP13_8KG142000</name>
</gene>
<evidence type="ECO:0000313" key="3">
    <source>
        <dbReference type="Proteomes" id="UP000823388"/>
    </source>
</evidence>
<keyword evidence="3" id="KW-1185">Reference proteome</keyword>
<dbReference type="EMBL" id="CM029051">
    <property type="protein sequence ID" value="KAG2562010.1"/>
    <property type="molecule type" value="Genomic_DNA"/>
</dbReference>
<proteinExistence type="predicted"/>
<evidence type="ECO:0000256" key="1">
    <source>
        <dbReference type="SAM" id="MobiDB-lite"/>
    </source>
</evidence>
<dbReference type="AlphaFoldDB" id="A0A8T0PK91"/>
<feature type="region of interest" description="Disordered" evidence="1">
    <location>
        <begin position="73"/>
        <end position="109"/>
    </location>
</feature>
<protein>
    <submittedName>
        <fullName evidence="2">Uncharacterized protein</fullName>
    </submittedName>
</protein>
<comment type="caution">
    <text evidence="2">The sequence shown here is derived from an EMBL/GenBank/DDBJ whole genome shotgun (WGS) entry which is preliminary data.</text>
</comment>
<reference evidence="2" key="1">
    <citation type="submission" date="2020-05" db="EMBL/GenBank/DDBJ databases">
        <title>WGS assembly of Panicum virgatum.</title>
        <authorList>
            <person name="Lovell J.T."/>
            <person name="Jenkins J."/>
            <person name="Shu S."/>
            <person name="Juenger T.E."/>
            <person name="Schmutz J."/>
        </authorList>
    </citation>
    <scope>NUCLEOTIDE SEQUENCE</scope>
    <source>
        <strain evidence="2">AP13</strain>
    </source>
</reference>
<name>A0A8T0PK91_PANVG</name>
<sequence length="109" mass="11790">MCFISSYAPFFLPFQITAMASSISPTILSRNSCAPTDTCFSHCIELAAPPLRRRRPTASTSPARHLSLEIDRGCRRRGGGRGFGDSSSSMTSGSIRIDADFNQEDLGEA</sequence>
<evidence type="ECO:0000313" key="2">
    <source>
        <dbReference type="EMBL" id="KAG2562010.1"/>
    </source>
</evidence>
<dbReference type="Proteomes" id="UP000823388">
    <property type="component" value="Chromosome 8K"/>
</dbReference>
<organism evidence="2 3">
    <name type="scientific">Panicum virgatum</name>
    <name type="common">Blackwell switchgrass</name>
    <dbReference type="NCBI Taxonomy" id="38727"/>
    <lineage>
        <taxon>Eukaryota</taxon>
        <taxon>Viridiplantae</taxon>
        <taxon>Streptophyta</taxon>
        <taxon>Embryophyta</taxon>
        <taxon>Tracheophyta</taxon>
        <taxon>Spermatophyta</taxon>
        <taxon>Magnoliopsida</taxon>
        <taxon>Liliopsida</taxon>
        <taxon>Poales</taxon>
        <taxon>Poaceae</taxon>
        <taxon>PACMAD clade</taxon>
        <taxon>Panicoideae</taxon>
        <taxon>Panicodae</taxon>
        <taxon>Paniceae</taxon>
        <taxon>Panicinae</taxon>
        <taxon>Panicum</taxon>
        <taxon>Panicum sect. Hiantes</taxon>
    </lineage>
</organism>